<dbReference type="InterPro" id="IPR043502">
    <property type="entry name" value="DNA/RNA_pol_sf"/>
</dbReference>
<dbReference type="Gramene" id="C.cajan_25297.t">
    <property type="protein sequence ID" value="C.cajan_25297.t.cds1"/>
    <property type="gene ID" value="C.cajan_25297"/>
</dbReference>
<dbReference type="PANTHER" id="PTHR37984">
    <property type="entry name" value="PROTEIN CBG26694"/>
    <property type="match status" value="1"/>
</dbReference>
<dbReference type="SUPFAM" id="SSF56672">
    <property type="entry name" value="DNA/RNA polymerases"/>
    <property type="match status" value="1"/>
</dbReference>
<sequence>MRGTVVDPSKVKVILEWKTPKLVFEIRSFLDLASYYRRFIEDFSRLALSLTKLTKKVLASVWDVS</sequence>
<organism evidence="1 2">
    <name type="scientific">Cajanus cajan</name>
    <name type="common">Pigeon pea</name>
    <name type="synonym">Cajanus indicus</name>
    <dbReference type="NCBI Taxonomy" id="3821"/>
    <lineage>
        <taxon>Eukaryota</taxon>
        <taxon>Viridiplantae</taxon>
        <taxon>Streptophyta</taxon>
        <taxon>Embryophyta</taxon>
        <taxon>Tracheophyta</taxon>
        <taxon>Spermatophyta</taxon>
        <taxon>Magnoliopsida</taxon>
        <taxon>eudicotyledons</taxon>
        <taxon>Gunneridae</taxon>
        <taxon>Pentapetalae</taxon>
        <taxon>rosids</taxon>
        <taxon>fabids</taxon>
        <taxon>Fabales</taxon>
        <taxon>Fabaceae</taxon>
        <taxon>Papilionoideae</taxon>
        <taxon>50 kb inversion clade</taxon>
        <taxon>NPAAA clade</taxon>
        <taxon>indigoferoid/millettioid clade</taxon>
        <taxon>Phaseoleae</taxon>
        <taxon>Cajanus</taxon>
    </lineage>
</organism>
<dbReference type="EMBL" id="KQ483420">
    <property type="protein sequence ID" value="KYP52812.1"/>
    <property type="molecule type" value="Genomic_DNA"/>
</dbReference>
<evidence type="ECO:0000313" key="1">
    <source>
        <dbReference type="EMBL" id="KYP52812.1"/>
    </source>
</evidence>
<proteinExistence type="predicted"/>
<dbReference type="Proteomes" id="UP000075243">
    <property type="component" value="Unassembled WGS sequence"/>
</dbReference>
<name>A0A151SDA7_CAJCA</name>
<reference evidence="1" key="1">
    <citation type="journal article" date="2012" name="Nat. Biotechnol.">
        <title>Draft genome sequence of pigeonpea (Cajanus cajan), an orphan legume crop of resource-poor farmers.</title>
        <authorList>
            <person name="Varshney R.K."/>
            <person name="Chen W."/>
            <person name="Li Y."/>
            <person name="Bharti A.K."/>
            <person name="Saxena R.K."/>
            <person name="Schlueter J.A."/>
            <person name="Donoghue M.T."/>
            <person name="Azam S."/>
            <person name="Fan G."/>
            <person name="Whaley A.M."/>
            <person name="Farmer A.D."/>
            <person name="Sheridan J."/>
            <person name="Iwata A."/>
            <person name="Tuteja R."/>
            <person name="Penmetsa R.V."/>
            <person name="Wu W."/>
            <person name="Upadhyaya H.D."/>
            <person name="Yang S.P."/>
            <person name="Shah T."/>
            <person name="Saxena K.B."/>
            <person name="Michael T."/>
            <person name="McCombie W.R."/>
            <person name="Yang B."/>
            <person name="Zhang G."/>
            <person name="Yang H."/>
            <person name="Wang J."/>
            <person name="Spillane C."/>
            <person name="Cook D.R."/>
            <person name="May G.D."/>
            <person name="Xu X."/>
            <person name="Jackson S.A."/>
        </authorList>
    </citation>
    <scope>NUCLEOTIDE SEQUENCE [LARGE SCALE GENOMIC DNA]</scope>
</reference>
<gene>
    <name evidence="1" type="ORF">KK1_025347</name>
</gene>
<dbReference type="PANTHER" id="PTHR37984:SF5">
    <property type="entry name" value="PROTEIN NYNRIN-LIKE"/>
    <property type="match status" value="1"/>
</dbReference>
<keyword evidence="2" id="KW-1185">Reference proteome</keyword>
<dbReference type="Gene3D" id="3.30.70.270">
    <property type="match status" value="1"/>
</dbReference>
<dbReference type="STRING" id="3821.A0A151SDA7"/>
<dbReference type="InterPro" id="IPR043128">
    <property type="entry name" value="Rev_trsase/Diguanyl_cyclase"/>
</dbReference>
<accession>A0A151SDA7</accession>
<evidence type="ECO:0000313" key="2">
    <source>
        <dbReference type="Proteomes" id="UP000075243"/>
    </source>
</evidence>
<dbReference type="InterPro" id="IPR050951">
    <property type="entry name" value="Retrovirus_Pol_polyprotein"/>
</dbReference>
<dbReference type="OMA" id="ATPKNMT"/>
<dbReference type="AlphaFoldDB" id="A0A151SDA7"/>
<protein>
    <submittedName>
        <fullName evidence="1">Retrovirus-related Pol polyprotein from transposon gypsy</fullName>
    </submittedName>
</protein>